<evidence type="ECO:0000313" key="5">
    <source>
        <dbReference type="EMBL" id="KAF2299008.1"/>
    </source>
</evidence>
<evidence type="ECO:0000256" key="4">
    <source>
        <dbReference type="SAM" id="Phobius"/>
    </source>
</evidence>
<dbReference type="PANTHER" id="PTHR10263">
    <property type="entry name" value="V-TYPE PROTON ATPASE PROTEOLIPID SUBUNIT"/>
    <property type="match status" value="1"/>
</dbReference>
<comment type="caution">
    <text evidence="5">The sequence shown here is derived from an EMBL/GenBank/DDBJ whole genome shotgun (WGS) entry which is preliminary data.</text>
</comment>
<keyword evidence="4" id="KW-1133">Transmembrane helix</keyword>
<comment type="similarity">
    <text evidence="1">Belongs to the V-ATPase proteolipid subunit family.</text>
</comment>
<keyword evidence="4" id="KW-0472">Membrane</keyword>
<keyword evidence="6" id="KW-1185">Reference proteome</keyword>
<dbReference type="GO" id="GO:0006811">
    <property type="term" value="P:monoatomic ion transport"/>
    <property type="evidence" value="ECO:0007669"/>
    <property type="project" value="UniProtKB-KW"/>
</dbReference>
<accession>A0A6A6LFC3</accession>
<evidence type="ECO:0008006" key="7">
    <source>
        <dbReference type="Google" id="ProtNLM"/>
    </source>
</evidence>
<evidence type="ECO:0000256" key="3">
    <source>
        <dbReference type="ARBA" id="ARBA00023065"/>
    </source>
</evidence>
<keyword evidence="4" id="KW-0812">Transmembrane</keyword>
<sequence length="91" mass="9762">MSSGFNSDDITLFFRFFDNSVVLVFSCMGAAYGAIKSGVVIISNRINPEAKPYYLFDEYANFSSGLACGLSRLFAGMVIGIIGDVNVIANA</sequence>
<dbReference type="AlphaFoldDB" id="A0A6A6LFC3"/>
<feature type="transmembrane region" description="Helical" evidence="4">
    <location>
        <begin position="12"/>
        <end position="35"/>
    </location>
</feature>
<evidence type="ECO:0000313" key="6">
    <source>
        <dbReference type="Proteomes" id="UP000467840"/>
    </source>
</evidence>
<evidence type="ECO:0000256" key="2">
    <source>
        <dbReference type="ARBA" id="ARBA00022448"/>
    </source>
</evidence>
<dbReference type="InterPro" id="IPR035921">
    <property type="entry name" value="F/V-ATP_Csub_sf"/>
</dbReference>
<organism evidence="5 6">
    <name type="scientific">Hevea brasiliensis</name>
    <name type="common">Para rubber tree</name>
    <name type="synonym">Siphonia brasiliensis</name>
    <dbReference type="NCBI Taxonomy" id="3981"/>
    <lineage>
        <taxon>Eukaryota</taxon>
        <taxon>Viridiplantae</taxon>
        <taxon>Streptophyta</taxon>
        <taxon>Embryophyta</taxon>
        <taxon>Tracheophyta</taxon>
        <taxon>Spermatophyta</taxon>
        <taxon>Magnoliopsida</taxon>
        <taxon>eudicotyledons</taxon>
        <taxon>Gunneridae</taxon>
        <taxon>Pentapetalae</taxon>
        <taxon>rosids</taxon>
        <taxon>fabids</taxon>
        <taxon>Malpighiales</taxon>
        <taxon>Euphorbiaceae</taxon>
        <taxon>Crotonoideae</taxon>
        <taxon>Micrandreae</taxon>
        <taxon>Hevea</taxon>
    </lineage>
</organism>
<dbReference type="Gene3D" id="1.20.120.610">
    <property type="entry name" value="lithium bound rotor ring of v- atpase"/>
    <property type="match status" value="1"/>
</dbReference>
<dbReference type="EMBL" id="JAAGAX010000011">
    <property type="protein sequence ID" value="KAF2299008.1"/>
    <property type="molecule type" value="Genomic_DNA"/>
</dbReference>
<dbReference type="Proteomes" id="UP000467840">
    <property type="component" value="Chromosome 1"/>
</dbReference>
<protein>
    <recommendedName>
        <fullName evidence="7">V-ATPase proteolipid subunit C-like domain-containing protein</fullName>
    </recommendedName>
</protein>
<name>A0A6A6LFC3_HEVBR</name>
<keyword evidence="3" id="KW-0406">Ion transport</keyword>
<reference evidence="5 6" key="1">
    <citation type="journal article" date="2020" name="Mol. Plant">
        <title>The Chromosome-Based Rubber Tree Genome Provides New Insights into Spurge Genome Evolution and Rubber Biosynthesis.</title>
        <authorList>
            <person name="Liu J."/>
            <person name="Shi C."/>
            <person name="Shi C.C."/>
            <person name="Li W."/>
            <person name="Zhang Q.J."/>
            <person name="Zhang Y."/>
            <person name="Li K."/>
            <person name="Lu H.F."/>
            <person name="Shi C."/>
            <person name="Zhu S.T."/>
            <person name="Xiao Z.Y."/>
            <person name="Nan H."/>
            <person name="Yue Y."/>
            <person name="Zhu X.G."/>
            <person name="Wu Y."/>
            <person name="Hong X.N."/>
            <person name="Fan G.Y."/>
            <person name="Tong Y."/>
            <person name="Zhang D."/>
            <person name="Mao C.L."/>
            <person name="Liu Y.L."/>
            <person name="Hao S.J."/>
            <person name="Liu W.Q."/>
            <person name="Lv M.Q."/>
            <person name="Zhang H.B."/>
            <person name="Liu Y."/>
            <person name="Hu-Tang G.R."/>
            <person name="Wang J.P."/>
            <person name="Wang J.H."/>
            <person name="Sun Y.H."/>
            <person name="Ni S.B."/>
            <person name="Chen W.B."/>
            <person name="Zhang X.C."/>
            <person name="Jiao Y.N."/>
            <person name="Eichler E.E."/>
            <person name="Li G.H."/>
            <person name="Liu X."/>
            <person name="Gao L.Z."/>
        </authorList>
    </citation>
    <scope>NUCLEOTIDE SEQUENCE [LARGE SCALE GENOMIC DNA]</scope>
    <source>
        <strain evidence="6">cv. GT1</strain>
        <tissue evidence="5">Leaf</tissue>
    </source>
</reference>
<gene>
    <name evidence="5" type="ORF">GH714_029718</name>
</gene>
<keyword evidence="2" id="KW-0813">Transport</keyword>
<evidence type="ECO:0000256" key="1">
    <source>
        <dbReference type="ARBA" id="ARBA00007296"/>
    </source>
</evidence>
<proteinExistence type="inferred from homology"/>